<feature type="transmembrane region" description="Helical" evidence="6">
    <location>
        <begin position="637"/>
        <end position="656"/>
    </location>
</feature>
<sequence>MSLQKYHIRDLGFLDRDMILKWFRNSGDVGGLEVFINLNLVGRLVHPISTDSGRSTFSPILAKIDNDCSAPVLMVGCSWNYDDQKFEHFFNGIIDEVTIWGQSLKKNSSHDLVPLFYGGYSDSYRNINPKQFKAMLKNIDLENPYDASLAASVLEAMLIPSPTEASLFPTRTTTMPPSTTTTTTTSTMKIPSSNKSQNSSSINAKYSPQLSPLLTKSREELAAAQLSLQDALLSMVKGPSNKLHFELPKNVEIRFSLVAIIFKILSGADEENVAKWKAVFESNPRHEGPPLIFRHLHEYILEYMSVIDTTSYERSTYFDPRTRIFNISTSGQDFVFSAYKLAADKLSSQVRLTYPNYKSYEWETTNYEKFGEPRDEFSVPTGMFNDKKECQNLPISIIMSVHNEYRQITPKRRNPFYIKSKKWFLDSKVFIAKFQINLDPSLPNPALLDKCEISPNYMQWNPLRATFYHKQAIKVFPFWSRKLRRKREINPDDYKYNKNNIFSNFRPTGIERRTCVLWNEDFDENGAWDPRKCEAVTSQSDMTVCECKEWGTMAVIAELTEEIPGSSSCSMSYNIVKYIGLTLSLFSLGVFIAICFVSKYVWDMFHLLRAQTSFAWLLSMICMVLSELPAINESINSNIVIGLLLIYFYTCTLLWLLNESHATFKAITSGIINKRFIIYVPFGYGVSLIPVGLAFVLYNSELGSDPLCFISYNNKTKSWFFYAFYALIGTSIILNIISLLNLNTPQTKSTKVVPQIKAQTFGLSLLSLGFLGLNSIWFLKMVWSRNVSPFGTGFPTVYKWVLGGGREEEEENKWSLGVVKTEYISGWICNVLCS</sequence>
<feature type="transmembrane region" description="Helical" evidence="6">
    <location>
        <begin position="761"/>
        <end position="779"/>
    </location>
</feature>
<dbReference type="Pfam" id="PF00002">
    <property type="entry name" value="7tm_2"/>
    <property type="match status" value="1"/>
</dbReference>
<dbReference type="GO" id="GO:0004930">
    <property type="term" value="F:G protein-coupled receptor activity"/>
    <property type="evidence" value="ECO:0007669"/>
    <property type="project" value="InterPro"/>
</dbReference>
<gene>
    <name evidence="7" type="ORF">LSAA_8807</name>
</gene>
<dbReference type="OrthoDB" id="1100386at2759"/>
<keyword evidence="8" id="KW-1185">Reference proteome</keyword>
<keyword evidence="3 6" id="KW-1133">Transmembrane helix</keyword>
<organism evidence="7 8">
    <name type="scientific">Lepeophtheirus salmonis</name>
    <name type="common">Salmon louse</name>
    <name type="synonym">Caligus salmonis</name>
    <dbReference type="NCBI Taxonomy" id="72036"/>
    <lineage>
        <taxon>Eukaryota</taxon>
        <taxon>Metazoa</taxon>
        <taxon>Ecdysozoa</taxon>
        <taxon>Arthropoda</taxon>
        <taxon>Crustacea</taxon>
        <taxon>Multicrustacea</taxon>
        <taxon>Hexanauplia</taxon>
        <taxon>Copepoda</taxon>
        <taxon>Siphonostomatoida</taxon>
        <taxon>Caligidae</taxon>
        <taxon>Lepeophtheirus</taxon>
    </lineage>
</organism>
<feature type="transmembrane region" description="Helical" evidence="6">
    <location>
        <begin position="719"/>
        <end position="740"/>
    </location>
</feature>
<evidence type="ECO:0000256" key="2">
    <source>
        <dbReference type="ARBA" id="ARBA00022692"/>
    </source>
</evidence>
<dbReference type="InterPro" id="IPR046338">
    <property type="entry name" value="GAIN_dom_sf"/>
</dbReference>
<evidence type="ECO:0000256" key="1">
    <source>
        <dbReference type="ARBA" id="ARBA00004141"/>
    </source>
</evidence>
<evidence type="ECO:0000313" key="8">
    <source>
        <dbReference type="Proteomes" id="UP000675881"/>
    </source>
</evidence>
<reference evidence="7" key="1">
    <citation type="submission" date="2021-02" db="EMBL/GenBank/DDBJ databases">
        <authorList>
            <person name="Bekaert M."/>
        </authorList>
    </citation>
    <scope>NUCLEOTIDE SEQUENCE</scope>
    <source>
        <strain evidence="7">IoA-00</strain>
    </source>
</reference>
<dbReference type="InterPro" id="IPR000832">
    <property type="entry name" value="GPCR_2_secretin-like"/>
</dbReference>
<dbReference type="Gene3D" id="2.60.220.50">
    <property type="match status" value="1"/>
</dbReference>
<feature type="compositionally biased region" description="Low complexity" evidence="5">
    <location>
        <begin position="172"/>
        <end position="203"/>
    </location>
</feature>
<dbReference type="Gene3D" id="1.20.1070.10">
    <property type="entry name" value="Rhodopsin 7-helix transmembrane proteins"/>
    <property type="match status" value="1"/>
</dbReference>
<feature type="region of interest" description="Disordered" evidence="5">
    <location>
        <begin position="167"/>
        <end position="203"/>
    </location>
</feature>
<dbReference type="SMART" id="SM00303">
    <property type="entry name" value="GPS"/>
    <property type="match status" value="1"/>
</dbReference>
<keyword evidence="4 6" id="KW-0472">Membrane</keyword>
<dbReference type="AlphaFoldDB" id="A0A7R8CRZ3"/>
<keyword evidence="2 6" id="KW-0812">Transmembrane</keyword>
<evidence type="ECO:0000313" key="7">
    <source>
        <dbReference type="EMBL" id="CAF2911977.1"/>
    </source>
</evidence>
<feature type="transmembrane region" description="Helical" evidence="6">
    <location>
        <begin position="578"/>
        <end position="602"/>
    </location>
</feature>
<feature type="transmembrane region" description="Helical" evidence="6">
    <location>
        <begin position="676"/>
        <end position="699"/>
    </location>
</feature>
<proteinExistence type="predicted"/>
<dbReference type="PANTHER" id="PTHR12011:SF347">
    <property type="entry name" value="FI21270P1-RELATED"/>
    <property type="match status" value="1"/>
</dbReference>
<dbReference type="Proteomes" id="UP000675881">
    <property type="component" value="Chromosome 4"/>
</dbReference>
<evidence type="ECO:0000256" key="4">
    <source>
        <dbReference type="ARBA" id="ARBA00023136"/>
    </source>
</evidence>
<dbReference type="InterPro" id="IPR000203">
    <property type="entry name" value="GPS"/>
</dbReference>
<dbReference type="GO" id="GO:0005886">
    <property type="term" value="C:plasma membrane"/>
    <property type="evidence" value="ECO:0007669"/>
    <property type="project" value="TreeGrafter"/>
</dbReference>
<accession>A0A7R8CRZ3</accession>
<dbReference type="Pfam" id="PF01825">
    <property type="entry name" value="GPS"/>
    <property type="match status" value="1"/>
</dbReference>
<dbReference type="PANTHER" id="PTHR12011">
    <property type="entry name" value="ADHESION G-PROTEIN COUPLED RECEPTOR"/>
    <property type="match status" value="1"/>
</dbReference>
<evidence type="ECO:0000256" key="5">
    <source>
        <dbReference type="SAM" id="MobiDB-lite"/>
    </source>
</evidence>
<comment type="subcellular location">
    <subcellularLocation>
        <location evidence="1">Membrane</location>
        <topology evidence="1">Multi-pass membrane protein</topology>
    </subcellularLocation>
</comment>
<evidence type="ECO:0000256" key="6">
    <source>
        <dbReference type="SAM" id="Phobius"/>
    </source>
</evidence>
<dbReference type="EMBL" id="HG994583">
    <property type="protein sequence ID" value="CAF2911977.1"/>
    <property type="molecule type" value="Genomic_DNA"/>
</dbReference>
<evidence type="ECO:0000256" key="3">
    <source>
        <dbReference type="ARBA" id="ARBA00022989"/>
    </source>
</evidence>
<feature type="transmembrane region" description="Helical" evidence="6">
    <location>
        <begin position="614"/>
        <end position="631"/>
    </location>
</feature>
<protein>
    <submittedName>
        <fullName evidence="7">(salmon louse) hypothetical protein</fullName>
    </submittedName>
</protein>
<name>A0A7R8CRZ3_LEPSM</name>